<comment type="caution">
    <text evidence="2">The sequence shown here is derived from an EMBL/GenBank/DDBJ whole genome shotgun (WGS) entry which is preliminary data.</text>
</comment>
<evidence type="ECO:0000256" key="1">
    <source>
        <dbReference type="SAM" id="Phobius"/>
    </source>
</evidence>
<dbReference type="EMBL" id="VSSQ01025470">
    <property type="protein sequence ID" value="MPM73613.1"/>
    <property type="molecule type" value="Genomic_DNA"/>
</dbReference>
<accession>A0A645C9D4</accession>
<proteinExistence type="predicted"/>
<reference evidence="2" key="1">
    <citation type="submission" date="2019-08" db="EMBL/GenBank/DDBJ databases">
        <authorList>
            <person name="Kucharzyk K."/>
            <person name="Murdoch R.W."/>
            <person name="Higgins S."/>
            <person name="Loffler F."/>
        </authorList>
    </citation>
    <scope>NUCLEOTIDE SEQUENCE</scope>
</reference>
<name>A0A645C9D4_9ZZZZ</name>
<feature type="transmembrane region" description="Helical" evidence="1">
    <location>
        <begin position="6"/>
        <end position="22"/>
    </location>
</feature>
<gene>
    <name evidence="2" type="ORF">SDC9_120595</name>
</gene>
<keyword evidence="1" id="KW-0812">Transmembrane</keyword>
<keyword evidence="1" id="KW-1133">Transmembrane helix</keyword>
<feature type="transmembrane region" description="Helical" evidence="1">
    <location>
        <begin position="82"/>
        <end position="106"/>
    </location>
</feature>
<keyword evidence="1" id="KW-0472">Membrane</keyword>
<feature type="transmembrane region" description="Helical" evidence="1">
    <location>
        <begin position="29"/>
        <end position="48"/>
    </location>
</feature>
<protein>
    <submittedName>
        <fullName evidence="2">Uncharacterized protein</fullName>
    </submittedName>
</protein>
<organism evidence="2">
    <name type="scientific">bioreactor metagenome</name>
    <dbReference type="NCBI Taxonomy" id="1076179"/>
    <lineage>
        <taxon>unclassified sequences</taxon>
        <taxon>metagenomes</taxon>
        <taxon>ecological metagenomes</taxon>
    </lineage>
</organism>
<dbReference type="AlphaFoldDB" id="A0A645C9D4"/>
<evidence type="ECO:0000313" key="2">
    <source>
        <dbReference type="EMBL" id="MPM73613.1"/>
    </source>
</evidence>
<sequence length="115" mass="12364">MVAVAVGLLTIWAVTAFTLFISSRMNTPVFVIAIGFGAIILQFLISSLPNNFFDFLGDILPSSGSSVYGELFRVNYFTVGPIAIWSPVVIVCAAVISVFVFAFLAVNSYCSHETA</sequence>